<organism evidence="1 2">
    <name type="scientific">Micromonospora echinofusca</name>
    <dbReference type="NCBI Taxonomy" id="47858"/>
    <lineage>
        <taxon>Bacteria</taxon>
        <taxon>Bacillati</taxon>
        <taxon>Actinomycetota</taxon>
        <taxon>Actinomycetes</taxon>
        <taxon>Micromonosporales</taxon>
        <taxon>Micromonosporaceae</taxon>
        <taxon>Micromonospora</taxon>
    </lineage>
</organism>
<keyword evidence="2" id="KW-1185">Reference proteome</keyword>
<dbReference type="GO" id="GO:0003913">
    <property type="term" value="F:DNA photolyase activity"/>
    <property type="evidence" value="ECO:0007669"/>
    <property type="project" value="TreeGrafter"/>
</dbReference>
<dbReference type="PANTHER" id="PTHR37822:SF2">
    <property type="entry name" value="SPORE PHOTOPRODUCT LYASE"/>
    <property type="match status" value="1"/>
</dbReference>
<name>A0A1C5G7J0_MICEH</name>
<dbReference type="InterPro" id="IPR023805">
    <property type="entry name" value="Uncharacterised_Spl-rel"/>
</dbReference>
<dbReference type="GO" id="GO:0051539">
    <property type="term" value="F:4 iron, 4 sulfur cluster binding"/>
    <property type="evidence" value="ECO:0007669"/>
    <property type="project" value="TreeGrafter"/>
</dbReference>
<dbReference type="Pfam" id="PF20903">
    <property type="entry name" value="SPL"/>
    <property type="match status" value="1"/>
</dbReference>
<evidence type="ECO:0000313" key="1">
    <source>
        <dbReference type="EMBL" id="SCG15883.1"/>
    </source>
</evidence>
<evidence type="ECO:0000313" key="2">
    <source>
        <dbReference type="Proteomes" id="UP000198251"/>
    </source>
</evidence>
<sequence length="358" mass="40101">MTDAVPHPRLFDIRRIYVEPEAAALPRGRAVLERFPDAERVEVDSHSRIPELYGDETNVARWVRIKTEALVLGVKKSLTARPNGRSADFIAPSTANGCAMACAYCYVPRRKGYSNPVTVFANIDRIGGYLRRHVGRQGVKGEPNQCDPAAWVYDIGENSDCSLDARISDNVRDLVTLFRDLPTAKATFATKHVNRDLLDWDPQGRTRVRFSLMPARDAKLLDIRTSPVAERLAAIDDFVAAGYEVHVNFSPVVVRDGWLDDWAELLDQLDDALGPAAKAQLAAEVIFLTHNDRLHEVNLGWHPKAEQVLWRPEIQQPKRSQTGGWNVRYRTGAKGAYVAALTDLVAARAPYCRVRYAF</sequence>
<dbReference type="Gene3D" id="3.40.50.12110">
    <property type="match status" value="1"/>
</dbReference>
<dbReference type="AlphaFoldDB" id="A0A1C5G7J0"/>
<keyword evidence="1" id="KW-0456">Lyase</keyword>
<dbReference type="NCBIfam" id="TIGR03886">
    <property type="entry name" value="lyase_spl_fam"/>
    <property type="match status" value="1"/>
</dbReference>
<dbReference type="FunFam" id="3.40.50.12110:FF:000002">
    <property type="entry name" value="Spore photoproduct lyase"/>
    <property type="match status" value="1"/>
</dbReference>
<dbReference type="GeneID" id="95801950"/>
<dbReference type="InterPro" id="IPR049539">
    <property type="entry name" value="SPL"/>
</dbReference>
<dbReference type="Gene3D" id="3.80.30.30">
    <property type="match status" value="1"/>
</dbReference>
<accession>A0A1C5G7J0</accession>
<protein>
    <submittedName>
        <fullName evidence="1">Spore photoproduct lyase family protein</fullName>
    </submittedName>
</protein>
<dbReference type="RefSeq" id="WP_088999848.1">
    <property type="nucleotide sequence ID" value="NZ_LT607733.1"/>
</dbReference>
<dbReference type="GO" id="GO:0042601">
    <property type="term" value="C:endospore-forming forespore"/>
    <property type="evidence" value="ECO:0007669"/>
    <property type="project" value="TreeGrafter"/>
</dbReference>
<dbReference type="PANTHER" id="PTHR37822">
    <property type="entry name" value="SPORE PHOTOPRODUCT LYASE-RELATED"/>
    <property type="match status" value="1"/>
</dbReference>
<dbReference type="EMBL" id="LT607733">
    <property type="protein sequence ID" value="SCG15883.1"/>
    <property type="molecule type" value="Genomic_DNA"/>
</dbReference>
<reference evidence="1 2" key="1">
    <citation type="submission" date="2016-06" db="EMBL/GenBank/DDBJ databases">
        <authorList>
            <person name="Kjaerup R.B."/>
            <person name="Dalgaard T.S."/>
            <person name="Juul-Madsen H.R."/>
        </authorList>
    </citation>
    <scope>NUCLEOTIDE SEQUENCE [LARGE SCALE GENOMIC DNA]</scope>
    <source>
        <strain evidence="1 2">DSM 43913</strain>
    </source>
</reference>
<gene>
    <name evidence="1" type="ORF">GA0070610_2134</name>
</gene>
<dbReference type="Proteomes" id="UP000198251">
    <property type="component" value="Chromosome I"/>
</dbReference>
<proteinExistence type="predicted"/>
<dbReference type="GO" id="GO:1904047">
    <property type="term" value="F:S-adenosyl-L-methionine binding"/>
    <property type="evidence" value="ECO:0007669"/>
    <property type="project" value="TreeGrafter"/>
</dbReference>